<feature type="domain" description="Alginate lyase 2" evidence="2">
    <location>
        <begin position="28"/>
        <end position="237"/>
    </location>
</feature>
<proteinExistence type="predicted"/>
<dbReference type="Gene3D" id="2.60.120.200">
    <property type="match status" value="1"/>
</dbReference>
<dbReference type="OrthoDB" id="77013at2759"/>
<keyword evidence="1" id="KW-0732">Signal</keyword>
<name>A0A0A1TJX2_9HYPO</name>
<reference evidence="3 4" key="1">
    <citation type="journal article" date="2015" name="Genome Announc.">
        <title>Draft Genome Sequence and Gene Annotation of the Entomopathogenic Fungus Verticillium hemipterigenum.</title>
        <authorList>
            <person name="Horn F."/>
            <person name="Habel A."/>
            <person name="Scharf D.H."/>
            <person name="Dworschak J."/>
            <person name="Brakhage A.A."/>
            <person name="Guthke R."/>
            <person name="Hertweck C."/>
            <person name="Linde J."/>
        </authorList>
    </citation>
    <scope>NUCLEOTIDE SEQUENCE [LARGE SCALE GENOMIC DNA]</scope>
</reference>
<gene>
    <name evidence="3" type="ORF">VHEMI06636</name>
</gene>
<dbReference type="AlphaFoldDB" id="A0A0A1TJX2"/>
<dbReference type="Pfam" id="PF08787">
    <property type="entry name" value="Alginate_lyase2"/>
    <property type="match status" value="1"/>
</dbReference>
<sequence length="237" mass="26006">MRFSSAIVLSSAALGYALDAKCAPGGNFDLTKFTLQEPVGEDKHPKQVGGDKLKGCKGYSDEWFKTDSNDGTMVMKVPESSKCVTTQNSKHCRSELRENGSWSPSASANRLFAEVQVTKNEGEICVGQIHVDDSVSHKPVAELYLSHTGDLNFGVQECATNDCTQKREPAGKVGANSKFTYEIRYEHGNLSVSINGANFKQFSTHKLNNPKSYFKAGNYNQGTKASEVHFSQLRITH</sequence>
<dbReference type="EMBL" id="CDHN01000003">
    <property type="protein sequence ID" value="CEJ90883.1"/>
    <property type="molecule type" value="Genomic_DNA"/>
</dbReference>
<protein>
    <recommendedName>
        <fullName evidence="2">Alginate lyase 2 domain-containing protein</fullName>
    </recommendedName>
</protein>
<dbReference type="SUPFAM" id="SSF49899">
    <property type="entry name" value="Concanavalin A-like lectins/glucanases"/>
    <property type="match status" value="1"/>
</dbReference>
<evidence type="ECO:0000313" key="4">
    <source>
        <dbReference type="Proteomes" id="UP000039046"/>
    </source>
</evidence>
<dbReference type="InterPro" id="IPR014895">
    <property type="entry name" value="Alginate_lyase_2"/>
</dbReference>
<evidence type="ECO:0000313" key="3">
    <source>
        <dbReference type="EMBL" id="CEJ90883.1"/>
    </source>
</evidence>
<dbReference type="InterPro" id="IPR013320">
    <property type="entry name" value="ConA-like_dom_sf"/>
</dbReference>
<feature type="signal peptide" evidence="1">
    <location>
        <begin position="1"/>
        <end position="17"/>
    </location>
</feature>
<evidence type="ECO:0000256" key="1">
    <source>
        <dbReference type="SAM" id="SignalP"/>
    </source>
</evidence>
<dbReference type="Proteomes" id="UP000039046">
    <property type="component" value="Unassembled WGS sequence"/>
</dbReference>
<keyword evidence="4" id="KW-1185">Reference proteome</keyword>
<dbReference type="HOGENOM" id="CLU_081538_1_0_1"/>
<organism evidence="3 4">
    <name type="scientific">[Torrubiella] hemipterigena</name>
    <dbReference type="NCBI Taxonomy" id="1531966"/>
    <lineage>
        <taxon>Eukaryota</taxon>
        <taxon>Fungi</taxon>
        <taxon>Dikarya</taxon>
        <taxon>Ascomycota</taxon>
        <taxon>Pezizomycotina</taxon>
        <taxon>Sordariomycetes</taxon>
        <taxon>Hypocreomycetidae</taxon>
        <taxon>Hypocreales</taxon>
        <taxon>Clavicipitaceae</taxon>
        <taxon>Clavicipitaceae incertae sedis</taxon>
        <taxon>'Torrubiella' clade</taxon>
    </lineage>
</organism>
<evidence type="ECO:0000259" key="2">
    <source>
        <dbReference type="Pfam" id="PF08787"/>
    </source>
</evidence>
<feature type="chain" id="PRO_5001990100" description="Alginate lyase 2 domain-containing protein" evidence="1">
    <location>
        <begin position="18"/>
        <end position="237"/>
    </location>
</feature>
<accession>A0A0A1TJX2</accession>